<protein>
    <submittedName>
        <fullName evidence="2">Uncharacterized protein</fullName>
    </submittedName>
</protein>
<proteinExistence type="predicted"/>
<feature type="region of interest" description="Disordered" evidence="1">
    <location>
        <begin position="1460"/>
        <end position="1484"/>
    </location>
</feature>
<feature type="region of interest" description="Disordered" evidence="1">
    <location>
        <begin position="1396"/>
        <end position="1433"/>
    </location>
</feature>
<dbReference type="InterPro" id="IPR045160">
    <property type="entry name" value="ATG16"/>
</dbReference>
<sequence length="1769" mass="174698">MSKEASTGPSFLRFNLTQSLDVSSVVPAPVSSLIRGLYPKCICFHPTKPLLAVGVSGYVAVYDLQSNSRVGRVDLKSVPVELAFAPDGSVLIVVVQDWMVYSVSTSSWKSRLLVPRRSKMDKPLSSCMLAVAPGSNPFIYFCRYAKDTLRLATLPSRGGAPAADAAAAAAAAKEAKDGPSRAASSASGWGARVKLDVQKAILGLACHVVDAQLMVLTADGQLRGYAITGGGGDVMTPLWAVQVQDAADKVVPPLGTLTCVPHPAVAGGALILQGSRMGTATVLDAPGRGTPAQIVRGRVPNWAATIGMGFDKASNTVLAFGLSEGSGRLKCVSWRLGYRLGASGLTMRPSRVEPQDITNMLDSTRRTKAALASSMAAGAAAAAASAGPAGLGGSAASASQRNLTAGGAAGAGAAAAPPAWHGLWSVTPGWSHDVSSSCLLDGQLAPVVSRVAVHPCLGVIAAAAEPSVAVQVNRELLFGGRGALSAEEVNLARRTATVSLLTVTNLEAHACGWRGGRAASQLTGLAAWLPPGATEAATAAAAAAADDDDSSDDEAPPAPAPAAALASGAGAAPAALQLPPHVYYLAGNRLMKYSLVTRSSGTVAMLPTDAPDGDTRTPRQLVYSPKRAAWLVFFESQAAAAAAGAAAPSGGGANGAAAVAAPERFTWTYVTAASLGVGGSEGGAGPQSWVRAGKYGCFVGPADEQFAVVSANGRLLELFDSAAAPGQLAGGRPLLSCVLEGGVLLPGLGAQLFAGPPMFNAPVPEARAPPDAAPHDLRRFRGAGCVMWQSADNNLSLATLPALARVPLDAPAPVAGQATAGGGGGGGDSSDEEADPNADASGAYYPTLGHGHHFGNVGRQAALPLLSYEIVLHVAWQSLTLAAPAAAPPPPKAKKPAAAAAAAEADGVADSLRTNSTFAGAGAAIAAAAAAAGGVSAAAAAHRVAPPGLGGPTDAVAAVLTTQRLLIVTAALRVVASVSLAALGCPAAAAEPLTSVVWAGPMLLVTTAAGQVLQLTWTGQLLPVATLSPTGHVALLGVTGDSLLLLRSLLGTPPVGAAVAAAGGNAAAAAALAEAVARPASLLQPLLVGWASLAATGLLSYAGPSGSPSAAAVVRPALRHALASYDAAAVTPRGVWALIAAGAWDVAAAVAAHMPPLDSSVKLAAAAAAGEWGGVAAALAAEARRALHAPLPPPRGSELHSKLVAAAAGALFHGQLSKAGELFQAAGEWPAAMILAVCSGNLQGVHAIASKLAGEGGHGAPAAPPSPDAPQAIQLASALRSLYGGSGSGPVADLALRMEPLQLQGPQAMPAADGEPELERAENWHLASPHASPAAVAVAGALPRASAVLADGELGPIPSADPGRAPAVAYYALTATAAASVAAAAGGAAAGLRPDGGGASGRGAGGTESSSHRGPGGGGTSAGDNLETTSVASSDAAQAAARAEFLGAGGFSAIGGGPAIDFSSDDDSDSEATSAAGSSAVGGAGAAAQRRIKIQIRDAKAAAAAGGAAAAGPTGGDGGSLREAAKGLRLAPPGGGGSSRLAIGSGAVPGAAPSTGLTPAPSSGLAPALSAMPSGGGTYQFPPGMSSAQLYAGGAGLMETGDWRGAAAHFSRAMSVLNHEERAAMDEAARRARLAFCANYYAAVRLLEGVGAGAGGREARLYRYLAALRLDAKHADALLREAISRNRVVKNYRYAGDQLTALIGRVADTAPGDYLAQLQAEIEECDRHGGGNADLPSDEQTGDWAALVAAAGESGGSKEDVDALVLPLL</sequence>
<dbReference type="InterPro" id="IPR015943">
    <property type="entry name" value="WD40/YVTN_repeat-like_dom_sf"/>
</dbReference>
<feature type="compositionally biased region" description="Acidic residues" evidence="1">
    <location>
        <begin position="545"/>
        <end position="555"/>
    </location>
</feature>
<dbReference type="EMBL" id="JAEHOC010000001">
    <property type="protein sequence ID" value="KAG2445523.1"/>
    <property type="molecule type" value="Genomic_DNA"/>
</dbReference>
<feature type="region of interest" description="Disordered" evidence="1">
    <location>
        <begin position="542"/>
        <end position="564"/>
    </location>
</feature>
<feature type="compositionally biased region" description="Gly residues" evidence="1">
    <location>
        <begin position="819"/>
        <end position="828"/>
    </location>
</feature>
<name>A0A836B2J7_CHLIN</name>
<dbReference type="SUPFAM" id="SSF82171">
    <property type="entry name" value="DPP6 N-terminal domain-like"/>
    <property type="match status" value="1"/>
</dbReference>
<dbReference type="Gene3D" id="2.130.10.10">
    <property type="entry name" value="YVTN repeat-like/Quinoprotein amine dehydrogenase"/>
    <property type="match status" value="1"/>
</dbReference>
<dbReference type="OrthoDB" id="511390at2759"/>
<feature type="compositionally biased region" description="Gly residues" evidence="1">
    <location>
        <begin position="1396"/>
        <end position="1406"/>
    </location>
</feature>
<accession>A0A836B2J7</accession>
<feature type="region of interest" description="Disordered" evidence="1">
    <location>
        <begin position="814"/>
        <end position="843"/>
    </location>
</feature>
<keyword evidence="3" id="KW-1185">Reference proteome</keyword>
<reference evidence="2" key="1">
    <citation type="journal article" date="2020" name="bioRxiv">
        <title>Comparative genomics of Chlamydomonas.</title>
        <authorList>
            <person name="Craig R.J."/>
            <person name="Hasan A.R."/>
            <person name="Ness R.W."/>
            <person name="Keightley P.D."/>
        </authorList>
    </citation>
    <scope>NUCLEOTIDE SEQUENCE</scope>
    <source>
        <strain evidence="2">SAG 7.73</strain>
    </source>
</reference>
<comment type="caution">
    <text evidence="2">The sequence shown here is derived from an EMBL/GenBank/DDBJ whole genome shotgun (WGS) entry which is preliminary data.</text>
</comment>
<dbReference type="Proteomes" id="UP000650467">
    <property type="component" value="Unassembled WGS sequence"/>
</dbReference>
<organism evidence="2 3">
    <name type="scientific">Chlamydomonas incerta</name>
    <dbReference type="NCBI Taxonomy" id="51695"/>
    <lineage>
        <taxon>Eukaryota</taxon>
        <taxon>Viridiplantae</taxon>
        <taxon>Chlorophyta</taxon>
        <taxon>core chlorophytes</taxon>
        <taxon>Chlorophyceae</taxon>
        <taxon>CS clade</taxon>
        <taxon>Chlamydomonadales</taxon>
        <taxon>Chlamydomonadaceae</taxon>
        <taxon>Chlamydomonas</taxon>
    </lineage>
</organism>
<feature type="region of interest" description="Disordered" evidence="1">
    <location>
        <begin position="1549"/>
        <end position="1569"/>
    </location>
</feature>
<evidence type="ECO:0000256" key="1">
    <source>
        <dbReference type="SAM" id="MobiDB-lite"/>
    </source>
</evidence>
<feature type="compositionally biased region" description="Low complexity" evidence="1">
    <location>
        <begin position="1559"/>
        <end position="1569"/>
    </location>
</feature>
<dbReference type="PANTHER" id="PTHR19878">
    <property type="entry name" value="AUTOPHAGY PROTEIN 16-LIKE"/>
    <property type="match status" value="1"/>
</dbReference>
<evidence type="ECO:0000313" key="2">
    <source>
        <dbReference type="EMBL" id="KAG2445523.1"/>
    </source>
</evidence>
<dbReference type="PANTHER" id="PTHR19878:SF17">
    <property type="entry name" value="TRANSDUCIN_WD40 REPEAT-LIKE SUPERFAMILY PROTEIN"/>
    <property type="match status" value="1"/>
</dbReference>
<dbReference type="GO" id="GO:0000045">
    <property type="term" value="P:autophagosome assembly"/>
    <property type="evidence" value="ECO:0007669"/>
    <property type="project" value="InterPro"/>
</dbReference>
<evidence type="ECO:0000313" key="3">
    <source>
        <dbReference type="Proteomes" id="UP000650467"/>
    </source>
</evidence>
<gene>
    <name evidence="2" type="ORF">HXX76_000138</name>
</gene>